<dbReference type="GO" id="GO:0003723">
    <property type="term" value="F:RNA binding"/>
    <property type="evidence" value="ECO:0007669"/>
    <property type="project" value="UniProtKB-KW"/>
</dbReference>
<dbReference type="STRING" id="28034.BFX07_11780"/>
<dbReference type="PANTHER" id="PTHR32319:SF0">
    <property type="entry name" value="BACTERIAL HEMOLYSIN-LIKE PROTEIN"/>
    <property type="match status" value="1"/>
</dbReference>
<dbReference type="PROSITE" id="PS50889">
    <property type="entry name" value="S4"/>
    <property type="match status" value="1"/>
</dbReference>
<evidence type="ECO:0000313" key="6">
    <source>
        <dbReference type="Proteomes" id="UP000192660"/>
    </source>
</evidence>
<dbReference type="EMBL" id="FWWY01000001">
    <property type="protein sequence ID" value="SMC06195.1"/>
    <property type="molecule type" value="Genomic_DNA"/>
</dbReference>
<dbReference type="SUPFAM" id="SSF55174">
    <property type="entry name" value="Alpha-L RNA-binding motif"/>
    <property type="match status" value="1"/>
</dbReference>
<protein>
    <submittedName>
        <fullName evidence="5">23S rRNA (Cytidine1920-2'-O)/16S rRNA (Cytidine1409-2'-O)-methyltransferase</fullName>
    </submittedName>
</protein>
<evidence type="ECO:0000259" key="4">
    <source>
        <dbReference type="SMART" id="SM00363"/>
    </source>
</evidence>
<dbReference type="GO" id="GO:0008168">
    <property type="term" value="F:methyltransferase activity"/>
    <property type="evidence" value="ECO:0007669"/>
    <property type="project" value="UniProtKB-KW"/>
</dbReference>
<dbReference type="RefSeq" id="WP_020373286.1">
    <property type="nucleotide sequence ID" value="NZ_FWWY01000001.1"/>
</dbReference>
<comment type="similarity">
    <text evidence="2">Belongs to the TlyA family.</text>
</comment>
<dbReference type="Pfam" id="PF01479">
    <property type="entry name" value="S4"/>
    <property type="match status" value="1"/>
</dbReference>
<keyword evidence="5" id="KW-0808">Transferase</keyword>
<dbReference type="InterPro" id="IPR029063">
    <property type="entry name" value="SAM-dependent_MTases_sf"/>
</dbReference>
<evidence type="ECO:0000313" key="5">
    <source>
        <dbReference type="EMBL" id="SMC06195.1"/>
    </source>
</evidence>
<dbReference type="NCBIfam" id="TIGR00478">
    <property type="entry name" value="tly"/>
    <property type="match status" value="1"/>
</dbReference>
<organism evidence="5 6">
    <name type="scientific">Sulfobacillus thermosulfidooxidans (strain DSM 9293 / VKM B-1269 / AT-1)</name>
    <dbReference type="NCBI Taxonomy" id="929705"/>
    <lineage>
        <taxon>Bacteria</taxon>
        <taxon>Bacillati</taxon>
        <taxon>Bacillota</taxon>
        <taxon>Clostridia</taxon>
        <taxon>Eubacteriales</taxon>
        <taxon>Clostridiales Family XVII. Incertae Sedis</taxon>
        <taxon>Sulfobacillus</taxon>
    </lineage>
</organism>
<proteinExistence type="inferred from homology"/>
<evidence type="ECO:0000256" key="1">
    <source>
        <dbReference type="ARBA" id="ARBA00022884"/>
    </source>
</evidence>
<reference evidence="6" key="1">
    <citation type="submission" date="2017-04" db="EMBL/GenBank/DDBJ databases">
        <authorList>
            <person name="Varghese N."/>
            <person name="Submissions S."/>
        </authorList>
    </citation>
    <scope>NUCLEOTIDE SEQUENCE [LARGE SCALE GENOMIC DNA]</scope>
    <source>
        <strain evidence="6">DSM 9293</strain>
    </source>
</reference>
<accession>A0A1W1WIX5</accession>
<dbReference type="PIRSF" id="PIRSF005578">
    <property type="entry name" value="TlyA"/>
    <property type="match status" value="1"/>
</dbReference>
<dbReference type="InterPro" id="IPR036986">
    <property type="entry name" value="S4_RNA-bd_sf"/>
</dbReference>
<dbReference type="AlphaFoldDB" id="A0A1W1WIX5"/>
<keyword evidence="1 3" id="KW-0694">RNA-binding</keyword>
<keyword evidence="5" id="KW-0489">Methyltransferase</keyword>
<dbReference type="GO" id="GO:0032259">
    <property type="term" value="P:methylation"/>
    <property type="evidence" value="ECO:0007669"/>
    <property type="project" value="UniProtKB-KW"/>
</dbReference>
<evidence type="ECO:0000256" key="3">
    <source>
        <dbReference type="PROSITE-ProRule" id="PRU00182"/>
    </source>
</evidence>
<dbReference type="CDD" id="cd00165">
    <property type="entry name" value="S4"/>
    <property type="match status" value="1"/>
</dbReference>
<dbReference type="SMART" id="SM00363">
    <property type="entry name" value="S4"/>
    <property type="match status" value="1"/>
</dbReference>
<dbReference type="SUPFAM" id="SSF53335">
    <property type="entry name" value="S-adenosyl-L-methionine-dependent methyltransferases"/>
    <property type="match status" value="1"/>
</dbReference>
<dbReference type="CDD" id="cd02440">
    <property type="entry name" value="AdoMet_MTases"/>
    <property type="match status" value="1"/>
</dbReference>
<keyword evidence="6" id="KW-1185">Reference proteome</keyword>
<dbReference type="Gene3D" id="3.40.50.150">
    <property type="entry name" value="Vaccinia Virus protein VP39"/>
    <property type="match status" value="1"/>
</dbReference>
<sequence>MASSNGKSQKIDQGNQRLDRVMVDQGLVPTRSKAQALVMAGQVFVNGVKITKAGTLVNGDAKIEVQGSAHRYVSRGGLKLEAGLKHFGLDPQGWRIIDIGASTGGFTDCWLQHGASHVWAVDVGYGQLDWKLRNDDRVTVLEKTNARWLSAEMLGTRDLADAASIDASFISMELLLSPLRTLLKEEGWVIGLVKPQFEAGPEHVGKHGVVRDRQVHVDVLRRFMAYAQKLGFSVMGLTPSPIRGPEGNIEFLSLLSNRQPVTTTHSIDIIQVVDQAWDREEPH</sequence>
<dbReference type="InterPro" id="IPR002877">
    <property type="entry name" value="RNA_MeTrfase_FtsJ_dom"/>
</dbReference>
<dbReference type="InterPro" id="IPR047048">
    <property type="entry name" value="TlyA"/>
</dbReference>
<dbReference type="Pfam" id="PF01728">
    <property type="entry name" value="FtsJ"/>
    <property type="match status" value="1"/>
</dbReference>
<dbReference type="Proteomes" id="UP000192660">
    <property type="component" value="Unassembled WGS sequence"/>
</dbReference>
<dbReference type="InterPro" id="IPR004538">
    <property type="entry name" value="Hemolysin_A/TlyA"/>
</dbReference>
<dbReference type="Gene3D" id="3.10.290.10">
    <property type="entry name" value="RNA-binding S4 domain"/>
    <property type="match status" value="1"/>
</dbReference>
<gene>
    <name evidence="5" type="ORF">SAMN00768000_2684</name>
</gene>
<evidence type="ECO:0000256" key="2">
    <source>
        <dbReference type="ARBA" id="ARBA00029460"/>
    </source>
</evidence>
<dbReference type="InterPro" id="IPR002942">
    <property type="entry name" value="S4_RNA-bd"/>
</dbReference>
<dbReference type="PANTHER" id="PTHR32319">
    <property type="entry name" value="BACTERIAL HEMOLYSIN-LIKE PROTEIN"/>
    <property type="match status" value="1"/>
</dbReference>
<feature type="domain" description="RNA-binding S4" evidence="4">
    <location>
        <begin position="16"/>
        <end position="81"/>
    </location>
</feature>
<name>A0A1W1WIX5_SULTA</name>